<reference evidence="2" key="1">
    <citation type="submission" date="2017-10" db="EMBL/GenBank/DDBJ databases">
        <title>Whole genome sequencing of members of genus Pseudoxanthomonas.</title>
        <authorList>
            <person name="Kumar S."/>
            <person name="Bansal K."/>
            <person name="Kaur A."/>
            <person name="Patil P."/>
            <person name="Sharma S."/>
            <person name="Patil P.B."/>
        </authorList>
    </citation>
    <scope>NUCLEOTIDE SEQUENCE</scope>
    <source>
        <strain evidence="2">DSM 22914</strain>
    </source>
</reference>
<name>A0A921NXS0_9GAMM</name>
<dbReference type="SUPFAM" id="SSF53335">
    <property type="entry name" value="S-adenosyl-L-methionine-dependent methyltransferases"/>
    <property type="match status" value="1"/>
</dbReference>
<proteinExistence type="predicted"/>
<dbReference type="OrthoDB" id="5974463at2"/>
<dbReference type="AlphaFoldDB" id="A0A921NXS0"/>
<comment type="caution">
    <text evidence="2">The sequence shown here is derived from an EMBL/GenBank/DDBJ whole genome shotgun (WGS) entry which is preliminary data.</text>
</comment>
<keyword evidence="3" id="KW-1185">Reference proteome</keyword>
<gene>
    <name evidence="2" type="ORF">CR938_00985</name>
</gene>
<dbReference type="CDD" id="cd02440">
    <property type="entry name" value="AdoMet_MTases"/>
    <property type="match status" value="1"/>
</dbReference>
<feature type="domain" description="Methyltransferase type 11" evidence="1">
    <location>
        <begin position="53"/>
        <end position="152"/>
    </location>
</feature>
<dbReference type="InterPro" id="IPR013216">
    <property type="entry name" value="Methyltransf_11"/>
</dbReference>
<dbReference type="GO" id="GO:0008757">
    <property type="term" value="F:S-adenosylmethionine-dependent methyltransferase activity"/>
    <property type="evidence" value="ECO:0007669"/>
    <property type="project" value="InterPro"/>
</dbReference>
<dbReference type="Proteomes" id="UP000717981">
    <property type="component" value="Unassembled WGS sequence"/>
</dbReference>
<protein>
    <recommendedName>
        <fullName evidence="1">Methyltransferase type 11 domain-containing protein</fullName>
    </recommendedName>
</protein>
<evidence type="ECO:0000259" key="1">
    <source>
        <dbReference type="Pfam" id="PF08241"/>
    </source>
</evidence>
<organism evidence="2 3">
    <name type="scientific">Pseudoxanthomonas taiwanensis</name>
    <dbReference type="NCBI Taxonomy" id="176598"/>
    <lineage>
        <taxon>Bacteria</taxon>
        <taxon>Pseudomonadati</taxon>
        <taxon>Pseudomonadota</taxon>
        <taxon>Gammaproteobacteria</taxon>
        <taxon>Lysobacterales</taxon>
        <taxon>Lysobacteraceae</taxon>
        <taxon>Pseudoxanthomonas</taxon>
    </lineage>
</organism>
<evidence type="ECO:0000313" key="2">
    <source>
        <dbReference type="EMBL" id="KAF1690832.1"/>
    </source>
</evidence>
<dbReference type="InterPro" id="IPR029063">
    <property type="entry name" value="SAM-dependent_MTases_sf"/>
</dbReference>
<dbReference type="EMBL" id="PDWK01000002">
    <property type="protein sequence ID" value="KAF1690832.1"/>
    <property type="molecule type" value="Genomic_DNA"/>
</dbReference>
<accession>A0A921NXS0</accession>
<evidence type="ECO:0000313" key="3">
    <source>
        <dbReference type="Proteomes" id="UP000717981"/>
    </source>
</evidence>
<dbReference type="Gene3D" id="3.40.50.150">
    <property type="entry name" value="Vaccinia Virus protein VP39"/>
    <property type="match status" value="1"/>
</dbReference>
<sequence>MIPDEAAAPWSRLWQAGVLHSCATGIQGNYDGPIRAFWERQFDALGDGARVVDLGTGNGPLLLLARGRAQARGVALELHGVDTADIDPPRALADGARLFAGVRFHPRTSACALPFGDGTVDLVCSQFGFEYAPREAALAEMLRVAAPRGRIALVVHSDDSVIARVSAQQRQGCAFLRASPVVERARALVPVLHRAARARHTGAPAPQGEAERLAFNRAAQALMDMIEALPEAQVLRSAATQIRNALEAAAQVPVQADAMLARLHRHLADEDLRLRQQQDAQLSAADLEALAVRLRAHGYAVRHAPLEQRPGAKIGWALEAVRG</sequence>
<dbReference type="RefSeq" id="WP_162123211.1">
    <property type="nucleotide sequence ID" value="NZ_PDWK01000002.1"/>
</dbReference>
<dbReference type="Pfam" id="PF08241">
    <property type="entry name" value="Methyltransf_11"/>
    <property type="match status" value="1"/>
</dbReference>